<dbReference type="AlphaFoldDB" id="A0A9D1THY1"/>
<evidence type="ECO:0000313" key="2">
    <source>
        <dbReference type="EMBL" id="HIV62293.1"/>
    </source>
</evidence>
<name>A0A9D1THY1_9FIRM</name>
<comment type="caution">
    <text evidence="2">The sequence shown here is derived from an EMBL/GenBank/DDBJ whole genome shotgun (WGS) entry which is preliminary data.</text>
</comment>
<reference evidence="2" key="2">
    <citation type="submission" date="2021-04" db="EMBL/GenBank/DDBJ databases">
        <authorList>
            <person name="Gilroy R."/>
        </authorList>
    </citation>
    <scope>NUCLEOTIDE SEQUENCE</scope>
    <source>
        <strain evidence="2">CHK193-4272</strain>
    </source>
</reference>
<sequence>MKNSEFERPDLYLYEQNQEDEYLDFSCLYEPKCEPCQCCGAEIPINISVCPVCSWEYDEKSNNDEHYPSEQNKGISLCEAKLNFGVFANAYPPILWEK</sequence>
<dbReference type="EMBL" id="DXIE01000032">
    <property type="protein sequence ID" value="HIV62293.1"/>
    <property type="molecule type" value="Genomic_DNA"/>
</dbReference>
<evidence type="ECO:0000259" key="1">
    <source>
        <dbReference type="Pfam" id="PF14206"/>
    </source>
</evidence>
<accession>A0A9D1THY1</accession>
<feature type="domain" description="Cysteine-rich CPCC" evidence="1">
    <location>
        <begin position="35"/>
        <end position="87"/>
    </location>
</feature>
<reference evidence="2" key="1">
    <citation type="journal article" date="2021" name="PeerJ">
        <title>Extensive microbial diversity within the chicken gut microbiome revealed by metagenomics and culture.</title>
        <authorList>
            <person name="Gilroy R."/>
            <person name="Ravi A."/>
            <person name="Getino M."/>
            <person name="Pursley I."/>
            <person name="Horton D.L."/>
            <person name="Alikhan N.F."/>
            <person name="Baker D."/>
            <person name="Gharbi K."/>
            <person name="Hall N."/>
            <person name="Watson M."/>
            <person name="Adriaenssens E.M."/>
            <person name="Foster-Nyarko E."/>
            <person name="Jarju S."/>
            <person name="Secka A."/>
            <person name="Antonio M."/>
            <person name="Oren A."/>
            <person name="Chaudhuri R.R."/>
            <person name="La Ragione R."/>
            <person name="Hildebrand F."/>
            <person name="Pallen M.J."/>
        </authorList>
    </citation>
    <scope>NUCLEOTIDE SEQUENCE</scope>
    <source>
        <strain evidence="2">CHK193-4272</strain>
    </source>
</reference>
<evidence type="ECO:0000313" key="3">
    <source>
        <dbReference type="Proteomes" id="UP000886808"/>
    </source>
</evidence>
<gene>
    <name evidence="2" type="ORF">H9746_05585</name>
</gene>
<dbReference type="Proteomes" id="UP000886808">
    <property type="component" value="Unassembled WGS sequence"/>
</dbReference>
<proteinExistence type="predicted"/>
<organism evidence="2 3">
    <name type="scientific">Candidatus Butyricicoccus avistercoris</name>
    <dbReference type="NCBI Taxonomy" id="2838518"/>
    <lineage>
        <taxon>Bacteria</taxon>
        <taxon>Bacillati</taxon>
        <taxon>Bacillota</taxon>
        <taxon>Clostridia</taxon>
        <taxon>Eubacteriales</taxon>
        <taxon>Butyricicoccaceae</taxon>
        <taxon>Butyricicoccus</taxon>
    </lineage>
</organism>
<protein>
    <recommendedName>
        <fullName evidence="1">Cysteine-rich CPCC domain-containing protein</fullName>
    </recommendedName>
</protein>
<dbReference type="InterPro" id="IPR025983">
    <property type="entry name" value="Cys_rich_CPCC"/>
</dbReference>
<dbReference type="Pfam" id="PF14206">
    <property type="entry name" value="Cys_rich_CPCC"/>
    <property type="match status" value="1"/>
</dbReference>